<comment type="caution">
    <text evidence="1">The sequence shown here is derived from an EMBL/GenBank/DDBJ whole genome shotgun (WGS) entry which is preliminary data.</text>
</comment>
<feature type="non-terminal residue" evidence="1">
    <location>
        <position position="1"/>
    </location>
</feature>
<evidence type="ECO:0008006" key="2">
    <source>
        <dbReference type="Google" id="ProtNLM"/>
    </source>
</evidence>
<reference evidence="1" key="1">
    <citation type="journal article" date="2014" name="Front. Microbiol.">
        <title>High frequency of phylogenetically diverse reductive dehalogenase-homologous genes in deep subseafloor sedimentary metagenomes.</title>
        <authorList>
            <person name="Kawai M."/>
            <person name="Futagami T."/>
            <person name="Toyoda A."/>
            <person name="Takaki Y."/>
            <person name="Nishi S."/>
            <person name="Hori S."/>
            <person name="Arai W."/>
            <person name="Tsubouchi T."/>
            <person name="Morono Y."/>
            <person name="Uchiyama I."/>
            <person name="Ito T."/>
            <person name="Fujiyama A."/>
            <person name="Inagaki F."/>
            <person name="Takami H."/>
        </authorList>
    </citation>
    <scope>NUCLEOTIDE SEQUENCE</scope>
    <source>
        <strain evidence="1">Expedition CK06-06</strain>
    </source>
</reference>
<feature type="non-terminal residue" evidence="1">
    <location>
        <position position="258"/>
    </location>
</feature>
<sequence>VTIPITTAISLGTGYDLYSKLTDIPGPDLYDYKDNIIEIVEVPPVKAPPEVETLPATEIIHDSGIVWGQLIDTGYWNVVDCRFEWGETTAYGHKTSIVRMYEGNEGDRFNAELTGLQADTTYHYRAQAVTVGVDGELKGYGSDRTFTTEKKVVKGFTMRVTNWPANAAMWNAWCEDGAGLPRIEEGPVLLSYIWEWTKPAPTSKCRLSIYAFGPWVDHNYAPTVQSDEFDVRLRNGKHYVWDFGRHELIEEAWAGRVR</sequence>
<dbReference type="AlphaFoldDB" id="X1TX70"/>
<accession>X1TX70</accession>
<dbReference type="EMBL" id="BARW01026845">
    <property type="protein sequence ID" value="GAJ09933.1"/>
    <property type="molecule type" value="Genomic_DNA"/>
</dbReference>
<name>X1TX70_9ZZZZ</name>
<organism evidence="1">
    <name type="scientific">marine sediment metagenome</name>
    <dbReference type="NCBI Taxonomy" id="412755"/>
    <lineage>
        <taxon>unclassified sequences</taxon>
        <taxon>metagenomes</taxon>
        <taxon>ecological metagenomes</taxon>
    </lineage>
</organism>
<protein>
    <recommendedName>
        <fullName evidence="2">Fibronectin type-III domain-containing protein</fullName>
    </recommendedName>
</protein>
<proteinExistence type="predicted"/>
<evidence type="ECO:0000313" key="1">
    <source>
        <dbReference type="EMBL" id="GAJ09933.1"/>
    </source>
</evidence>
<gene>
    <name evidence="1" type="ORF">S12H4_43699</name>
</gene>